<evidence type="ECO:0000313" key="3">
    <source>
        <dbReference type="EMBL" id="QDO89016.1"/>
    </source>
</evidence>
<dbReference type="GO" id="GO:0004521">
    <property type="term" value="F:RNA endonuclease activity"/>
    <property type="evidence" value="ECO:0007669"/>
    <property type="project" value="TreeGrafter"/>
</dbReference>
<dbReference type="Proteomes" id="UP000315395">
    <property type="component" value="Chromosome"/>
</dbReference>
<dbReference type="RefSeq" id="WP_143783693.1">
    <property type="nucleotide sequence ID" value="NZ_CP041616.1"/>
</dbReference>
<comment type="similarity">
    <text evidence="1">Belongs to the PemK/MazF family.</text>
</comment>
<keyword evidence="4" id="KW-1185">Reference proteome</keyword>
<proteinExistence type="inferred from homology"/>
<evidence type="ECO:0000313" key="4">
    <source>
        <dbReference type="Proteomes" id="UP000315395"/>
    </source>
</evidence>
<accession>A0A516GBV3</accession>
<dbReference type="InterPro" id="IPR011067">
    <property type="entry name" value="Plasmid_toxin/cell-grow_inhib"/>
</dbReference>
<dbReference type="SUPFAM" id="SSF50118">
    <property type="entry name" value="Cell growth inhibitor/plasmid maintenance toxic component"/>
    <property type="match status" value="1"/>
</dbReference>
<reference evidence="3 4" key="1">
    <citation type="submission" date="2019-07" db="EMBL/GenBank/DDBJ databases">
        <title>complete genome sequencing of Ornithinimicrobium sp. H23M54.</title>
        <authorList>
            <person name="Bae J.-W."/>
            <person name="Lee S.-Y."/>
        </authorList>
    </citation>
    <scope>NUCLEOTIDE SEQUENCE [LARGE SCALE GENOMIC DNA]</scope>
    <source>
        <strain evidence="3 4">H23M54</strain>
    </source>
</reference>
<name>A0A516GBV3_9MICO</name>
<dbReference type="PANTHER" id="PTHR33988">
    <property type="entry name" value="ENDORIBONUCLEASE MAZF-RELATED"/>
    <property type="match status" value="1"/>
</dbReference>
<sequence>MRPIHAVHLDKVRPALVLTRAEVRTARSSVTVAAITSTRRGLSVELPVGPANGLDRDSVVNLDTIYTISLDDLGPQIGVLREHQEPALAAAVFHACGLNW</sequence>
<dbReference type="InterPro" id="IPR003477">
    <property type="entry name" value="PemK-like"/>
</dbReference>
<dbReference type="Pfam" id="PF02452">
    <property type="entry name" value="PemK_toxin"/>
    <property type="match status" value="1"/>
</dbReference>
<protein>
    <submittedName>
        <fullName evidence="3">Type II toxin-antitoxin system PemK/MazF family toxin</fullName>
    </submittedName>
</protein>
<evidence type="ECO:0000256" key="1">
    <source>
        <dbReference type="ARBA" id="ARBA00007521"/>
    </source>
</evidence>
<dbReference type="AlphaFoldDB" id="A0A516GBV3"/>
<organism evidence="3 4">
    <name type="scientific">Ornithinimicrobium ciconiae</name>
    <dbReference type="NCBI Taxonomy" id="2594265"/>
    <lineage>
        <taxon>Bacteria</taxon>
        <taxon>Bacillati</taxon>
        <taxon>Actinomycetota</taxon>
        <taxon>Actinomycetes</taxon>
        <taxon>Micrococcales</taxon>
        <taxon>Ornithinimicrobiaceae</taxon>
        <taxon>Ornithinimicrobium</taxon>
    </lineage>
</organism>
<evidence type="ECO:0000256" key="2">
    <source>
        <dbReference type="ARBA" id="ARBA00022649"/>
    </source>
</evidence>
<dbReference type="GO" id="GO:0016075">
    <property type="term" value="P:rRNA catabolic process"/>
    <property type="evidence" value="ECO:0007669"/>
    <property type="project" value="TreeGrafter"/>
</dbReference>
<dbReference type="GO" id="GO:0003677">
    <property type="term" value="F:DNA binding"/>
    <property type="evidence" value="ECO:0007669"/>
    <property type="project" value="InterPro"/>
</dbReference>
<dbReference type="KEGG" id="orz:FNH13_12360"/>
<keyword evidence="2" id="KW-1277">Toxin-antitoxin system</keyword>
<dbReference type="OrthoDB" id="5419693at2"/>
<gene>
    <name evidence="3" type="ORF">FNH13_12360</name>
</gene>
<dbReference type="GO" id="GO:0006402">
    <property type="term" value="P:mRNA catabolic process"/>
    <property type="evidence" value="ECO:0007669"/>
    <property type="project" value="TreeGrafter"/>
</dbReference>
<dbReference type="PANTHER" id="PTHR33988:SF2">
    <property type="entry name" value="ENDORIBONUCLEASE MAZF"/>
    <property type="match status" value="1"/>
</dbReference>
<dbReference type="Gene3D" id="2.30.30.110">
    <property type="match status" value="1"/>
</dbReference>
<dbReference type="EMBL" id="CP041616">
    <property type="protein sequence ID" value="QDO89016.1"/>
    <property type="molecule type" value="Genomic_DNA"/>
</dbReference>